<organism evidence="8 9">
    <name type="scientific">Mucilaginibacter yixingensis</name>
    <dbReference type="NCBI Taxonomy" id="1295612"/>
    <lineage>
        <taxon>Bacteria</taxon>
        <taxon>Pseudomonadati</taxon>
        <taxon>Bacteroidota</taxon>
        <taxon>Sphingobacteriia</taxon>
        <taxon>Sphingobacteriales</taxon>
        <taxon>Sphingobacteriaceae</taxon>
        <taxon>Mucilaginibacter</taxon>
    </lineage>
</organism>
<reference evidence="8 9" key="1">
    <citation type="submission" date="2018-04" db="EMBL/GenBank/DDBJ databases">
        <title>Genomic Encyclopedia of Archaeal and Bacterial Type Strains, Phase II (KMG-II): from individual species to whole genera.</title>
        <authorList>
            <person name="Goeker M."/>
        </authorList>
    </citation>
    <scope>NUCLEOTIDE SEQUENCE [LARGE SCALE GENOMIC DNA]</scope>
    <source>
        <strain evidence="8 9">DSM 26809</strain>
    </source>
</reference>
<dbReference type="Gene3D" id="1.25.40.390">
    <property type="match status" value="1"/>
</dbReference>
<dbReference type="Proteomes" id="UP000244168">
    <property type="component" value="Unassembled WGS sequence"/>
</dbReference>
<dbReference type="InterPro" id="IPR033985">
    <property type="entry name" value="SusD-like_N"/>
</dbReference>
<feature type="domain" description="SusD-like N-terminal" evidence="7">
    <location>
        <begin position="78"/>
        <end position="244"/>
    </location>
</feature>
<name>A0A2T5JAH6_9SPHI</name>
<accession>A0A2T5JAH6</accession>
<comment type="caution">
    <text evidence="8">The sequence shown here is derived from an EMBL/GenBank/DDBJ whole genome shotgun (WGS) entry which is preliminary data.</text>
</comment>
<dbReference type="GO" id="GO:0009279">
    <property type="term" value="C:cell outer membrane"/>
    <property type="evidence" value="ECO:0007669"/>
    <property type="project" value="UniProtKB-SubCell"/>
</dbReference>
<keyword evidence="4" id="KW-0472">Membrane</keyword>
<evidence type="ECO:0000259" key="7">
    <source>
        <dbReference type="Pfam" id="PF14322"/>
    </source>
</evidence>
<evidence type="ECO:0000256" key="4">
    <source>
        <dbReference type="ARBA" id="ARBA00023136"/>
    </source>
</evidence>
<sequence>MKTMKRNILYLALIALGLYTAGCKKDKFLQDGSIPPDGAITEAQEWANPDFARNYLNNIYSNLQMRYNLDGDGSMLASGSDEAVNSNLNSSINIFNNGTWSPVRTVDDVYSSMYSGIRKANIFLIKANGSAIIPAQELVTNNAADITYDAQIVRLRGQAFYLRAFFEFELLKRYGSFVIVTKVLSTSDNLDLPRNSFTDCVKQISADCDSAANMLPTNAAVWSTSNRGRATQIAAQALKSRLLLYAASPQYNTANDLSKWQAAADAAKLIIDGGKASLYTSYPNIFLWNISGAAYNAEVIFATSTLNDASVETANAPVSYNGANGRTDPTQNLVDAFEMKTTGRPITDAASGYNANAPYTNRDPRLGFAVMYNGSTFQNKTVDIFAGGKDAIGTNVNATKTGYYLRKFLAEAAVWNTSSNTSVRKPWILYRYAEILLNYAEALNEAQGIAGMADVLKYVNQVRARSGVAMPALQTTNPTGAGYVAPTQVELRKRIHNERRVELCFEEHRFYDVRRWKEGETTFNQPITGMNIAQPTTGNFTYTPFTVENRMFTIKNYLFPIAQVELNKAPSLKQNPGY</sequence>
<comment type="similarity">
    <text evidence="2">Belongs to the SusD family.</text>
</comment>
<dbReference type="SUPFAM" id="SSF48452">
    <property type="entry name" value="TPR-like"/>
    <property type="match status" value="1"/>
</dbReference>
<dbReference type="InterPro" id="IPR012944">
    <property type="entry name" value="SusD_RagB_dom"/>
</dbReference>
<evidence type="ECO:0000259" key="6">
    <source>
        <dbReference type="Pfam" id="PF07980"/>
    </source>
</evidence>
<feature type="domain" description="RagB/SusD" evidence="6">
    <location>
        <begin position="317"/>
        <end position="578"/>
    </location>
</feature>
<evidence type="ECO:0000313" key="8">
    <source>
        <dbReference type="EMBL" id="PTQ97872.1"/>
    </source>
</evidence>
<evidence type="ECO:0000256" key="5">
    <source>
        <dbReference type="ARBA" id="ARBA00023237"/>
    </source>
</evidence>
<dbReference type="InterPro" id="IPR011990">
    <property type="entry name" value="TPR-like_helical_dom_sf"/>
</dbReference>
<comment type="subcellular location">
    <subcellularLocation>
        <location evidence="1">Cell outer membrane</location>
    </subcellularLocation>
</comment>
<keyword evidence="3" id="KW-0732">Signal</keyword>
<dbReference type="EMBL" id="QAOQ01000003">
    <property type="protein sequence ID" value="PTQ97872.1"/>
    <property type="molecule type" value="Genomic_DNA"/>
</dbReference>
<keyword evidence="5" id="KW-0998">Cell outer membrane</keyword>
<evidence type="ECO:0000256" key="2">
    <source>
        <dbReference type="ARBA" id="ARBA00006275"/>
    </source>
</evidence>
<protein>
    <submittedName>
        <fullName evidence="8">Putative outer membrane starch-binding protein</fullName>
    </submittedName>
</protein>
<dbReference type="Pfam" id="PF14322">
    <property type="entry name" value="SusD-like_3"/>
    <property type="match status" value="1"/>
</dbReference>
<evidence type="ECO:0000256" key="1">
    <source>
        <dbReference type="ARBA" id="ARBA00004442"/>
    </source>
</evidence>
<evidence type="ECO:0000313" key="9">
    <source>
        <dbReference type="Proteomes" id="UP000244168"/>
    </source>
</evidence>
<dbReference type="Pfam" id="PF07980">
    <property type="entry name" value="SusD_RagB"/>
    <property type="match status" value="1"/>
</dbReference>
<gene>
    <name evidence="8" type="ORF">C8P68_10331</name>
</gene>
<dbReference type="AlphaFoldDB" id="A0A2T5JAH6"/>
<evidence type="ECO:0000256" key="3">
    <source>
        <dbReference type="ARBA" id="ARBA00022729"/>
    </source>
</evidence>
<dbReference type="CDD" id="cd08977">
    <property type="entry name" value="SusD"/>
    <property type="match status" value="1"/>
</dbReference>
<keyword evidence="9" id="KW-1185">Reference proteome</keyword>
<proteinExistence type="inferred from homology"/>